<reference evidence="1" key="1">
    <citation type="journal article" date="2015" name="Genome Biol. Evol.">
        <title>Organellar Genomes of White Spruce (Picea glauca): Assembly and Annotation.</title>
        <authorList>
            <person name="Jackman S.D."/>
            <person name="Warren R.L."/>
            <person name="Gibb E.A."/>
            <person name="Vandervalk B.P."/>
            <person name="Mohamadi H."/>
            <person name="Chu J."/>
            <person name="Raymond A."/>
            <person name="Pleasance S."/>
            <person name="Coope R."/>
            <person name="Wildung M.R."/>
            <person name="Ritland C.E."/>
            <person name="Bousquet J."/>
            <person name="Jones S.J."/>
            <person name="Bohlmann J."/>
            <person name="Birol I."/>
        </authorList>
    </citation>
    <scope>NUCLEOTIDE SEQUENCE [LARGE SCALE GENOMIC DNA]</scope>
    <source>
        <tissue evidence="1">Flushing bud</tissue>
    </source>
</reference>
<evidence type="ECO:0000313" key="1">
    <source>
        <dbReference type="EMBL" id="KUM49393.1"/>
    </source>
</evidence>
<proteinExistence type="predicted"/>
<name>A0A101M1W9_PICGL</name>
<geneLocation type="mitochondrion" evidence="1"/>
<accession>A0A101M1W9</accession>
<sequence length="75" mass="8725">MRGNNWEPIHVHARCCLHTKGKLVLLGKRSVDFHCQLSQMQIEALLDKCTPGKKVYKYKQEVCIDVLEIESTEQR</sequence>
<dbReference type="EMBL" id="LKAM01000003">
    <property type="protein sequence ID" value="KUM49393.1"/>
    <property type="molecule type" value="Genomic_DNA"/>
</dbReference>
<dbReference type="AlphaFoldDB" id="A0A101M1W9"/>
<protein>
    <submittedName>
        <fullName evidence="1">Uncharacterized protein</fullName>
    </submittedName>
</protein>
<comment type="caution">
    <text evidence="1">The sequence shown here is derived from an EMBL/GenBank/DDBJ whole genome shotgun (WGS) entry which is preliminary data.</text>
</comment>
<gene>
    <name evidence="1" type="ORF">ABT39_MTgene3942</name>
</gene>
<organism evidence="1">
    <name type="scientific">Picea glauca</name>
    <name type="common">White spruce</name>
    <name type="synonym">Pinus glauca</name>
    <dbReference type="NCBI Taxonomy" id="3330"/>
    <lineage>
        <taxon>Eukaryota</taxon>
        <taxon>Viridiplantae</taxon>
        <taxon>Streptophyta</taxon>
        <taxon>Embryophyta</taxon>
        <taxon>Tracheophyta</taxon>
        <taxon>Spermatophyta</taxon>
        <taxon>Pinopsida</taxon>
        <taxon>Pinidae</taxon>
        <taxon>Conifers I</taxon>
        <taxon>Pinales</taxon>
        <taxon>Pinaceae</taxon>
        <taxon>Picea</taxon>
    </lineage>
</organism>
<keyword evidence="1" id="KW-0496">Mitochondrion</keyword>